<dbReference type="EMBL" id="JASJOS010000025">
    <property type="protein sequence ID" value="MDJ1485943.1"/>
    <property type="molecule type" value="Genomic_DNA"/>
</dbReference>
<name>A0AAE3UCX1_9BACT</name>
<comment type="caution">
    <text evidence="2">The sequence shown here is derived from an EMBL/GenBank/DDBJ whole genome shotgun (WGS) entry which is preliminary data.</text>
</comment>
<evidence type="ECO:0000313" key="2">
    <source>
        <dbReference type="EMBL" id="MDJ1485943.1"/>
    </source>
</evidence>
<reference evidence="2" key="1">
    <citation type="submission" date="2023-05" db="EMBL/GenBank/DDBJ databases">
        <authorList>
            <person name="Zhang X."/>
        </authorList>
    </citation>
    <scope>NUCLEOTIDE SEQUENCE</scope>
    <source>
        <strain evidence="2">YF14B1</strain>
    </source>
</reference>
<protein>
    <submittedName>
        <fullName evidence="2">Uncharacterized protein</fullName>
    </submittedName>
</protein>
<evidence type="ECO:0000256" key="1">
    <source>
        <dbReference type="SAM" id="MobiDB-lite"/>
    </source>
</evidence>
<dbReference type="Proteomes" id="UP001241110">
    <property type="component" value="Unassembled WGS sequence"/>
</dbReference>
<accession>A0AAE3UCX1</accession>
<dbReference type="AlphaFoldDB" id="A0AAE3UCX1"/>
<sequence>MRRYLHNCQTLLTSTRKRMEMNAGNRRMKKPKKELAPISQPNGLSETIADQTQLDRLCKGFVDSAYYRKAMADPGYLARAGHFRLSDRSGIRSGDSG</sequence>
<dbReference type="RefSeq" id="WP_313989169.1">
    <property type="nucleotide sequence ID" value="NZ_JASJOS010000025.1"/>
</dbReference>
<feature type="region of interest" description="Disordered" evidence="1">
    <location>
        <begin position="23"/>
        <end position="47"/>
    </location>
</feature>
<gene>
    <name evidence="2" type="ORF">QNI16_36015</name>
</gene>
<proteinExistence type="predicted"/>
<organism evidence="2 3">
    <name type="scientific">Xanthocytophaga flava</name>
    <dbReference type="NCBI Taxonomy" id="3048013"/>
    <lineage>
        <taxon>Bacteria</taxon>
        <taxon>Pseudomonadati</taxon>
        <taxon>Bacteroidota</taxon>
        <taxon>Cytophagia</taxon>
        <taxon>Cytophagales</taxon>
        <taxon>Rhodocytophagaceae</taxon>
        <taxon>Xanthocytophaga</taxon>
    </lineage>
</organism>
<evidence type="ECO:0000313" key="3">
    <source>
        <dbReference type="Proteomes" id="UP001241110"/>
    </source>
</evidence>